<evidence type="ECO:0000256" key="4">
    <source>
        <dbReference type="ARBA" id="ARBA00022692"/>
    </source>
</evidence>
<name>A0A6G4WF92_9HYPH</name>
<comment type="subunit">
    <text evidence="7">The complex comprises the extracytoplasmic solute receptor protein and the two transmembrane proteins.</text>
</comment>
<keyword evidence="10" id="KW-1185">Reference proteome</keyword>
<dbReference type="Pfam" id="PF06808">
    <property type="entry name" value="DctM"/>
    <property type="match status" value="1"/>
</dbReference>
<organism evidence="9 10">
    <name type="scientific">Allomesorhizobium camelthorni</name>
    <dbReference type="NCBI Taxonomy" id="475069"/>
    <lineage>
        <taxon>Bacteria</taxon>
        <taxon>Pseudomonadati</taxon>
        <taxon>Pseudomonadota</taxon>
        <taxon>Alphaproteobacteria</taxon>
        <taxon>Hyphomicrobiales</taxon>
        <taxon>Phyllobacteriaceae</taxon>
        <taxon>Allomesorhizobium</taxon>
    </lineage>
</organism>
<feature type="transmembrane region" description="Helical" evidence="7">
    <location>
        <begin position="399"/>
        <end position="420"/>
    </location>
</feature>
<dbReference type="RefSeq" id="WP_165029504.1">
    <property type="nucleotide sequence ID" value="NZ_JAAKZF010000022.1"/>
</dbReference>
<feature type="transmembrane region" description="Helical" evidence="7">
    <location>
        <begin position="315"/>
        <end position="348"/>
    </location>
</feature>
<dbReference type="PANTHER" id="PTHR33362:SF5">
    <property type="entry name" value="C4-DICARBOXYLATE TRAP TRANSPORTER LARGE PERMEASE PROTEIN DCTM"/>
    <property type="match status" value="1"/>
</dbReference>
<evidence type="ECO:0000313" key="9">
    <source>
        <dbReference type="EMBL" id="NGO52777.1"/>
    </source>
</evidence>
<dbReference type="Proteomes" id="UP001642900">
    <property type="component" value="Unassembled WGS sequence"/>
</dbReference>
<sequence>MTTFLILGFLVLLLLTGMPIFAALGLSSAAVLMIYEGRIDSIADTIFASLNNPLLATIPMFAFMAHVMIKAKVVDDLYDMANRLVGHIKGGLGFATILSCTIFSTISGSSVATALTIGSTAIPQMQRFGYRPRDTYGIIAAGGTLGILIPPSGPMILYAIVTDASIGALFLAGMIPGLIMAAVFAVFSWFQANAHGETKTQAWPGTKAVLAAFMKSIWAVMMPPIILGGIYLGIFTAAEAAAVGAVYALLVALLVYRNVSVADLWDCTWQTMRTSAMLFMIIAGAGLFGHAVTIIRLPAEIMEGVTALGLSQTGFILVVMLAIFVLGMFLETIAIILITTPIILPAMVALDINLIWYGVMLMINLELALITPPVGMNLFVIKGITNAPLSQIIRGSSPYVALLVSGLVLIWAFPQLSLWLPTSAGFGR</sequence>
<evidence type="ECO:0000256" key="7">
    <source>
        <dbReference type="RuleBase" id="RU369079"/>
    </source>
</evidence>
<gene>
    <name evidence="9" type="ORF">G6N73_16595</name>
</gene>
<dbReference type="PANTHER" id="PTHR33362">
    <property type="entry name" value="SIALIC ACID TRAP TRANSPORTER PERMEASE PROTEIN SIAT-RELATED"/>
    <property type="match status" value="1"/>
</dbReference>
<evidence type="ECO:0000256" key="6">
    <source>
        <dbReference type="ARBA" id="ARBA00023136"/>
    </source>
</evidence>
<dbReference type="InterPro" id="IPR010656">
    <property type="entry name" value="DctM"/>
</dbReference>
<dbReference type="PIRSF" id="PIRSF006066">
    <property type="entry name" value="HI0050"/>
    <property type="match status" value="1"/>
</dbReference>
<evidence type="ECO:0000256" key="1">
    <source>
        <dbReference type="ARBA" id="ARBA00004429"/>
    </source>
</evidence>
<accession>A0A6G4WF92</accession>
<keyword evidence="5 7" id="KW-1133">Transmembrane helix</keyword>
<dbReference type="NCBIfam" id="TIGR00786">
    <property type="entry name" value="dctM"/>
    <property type="match status" value="1"/>
</dbReference>
<comment type="caution">
    <text evidence="7">Lacks conserved residue(s) required for the propagation of feature annotation.</text>
</comment>
<reference evidence="9 10" key="1">
    <citation type="submission" date="2020-02" db="EMBL/GenBank/DDBJ databases">
        <title>Genome sequence of strain CCNWXJ40-4.</title>
        <authorList>
            <person name="Gao J."/>
            <person name="Sun J."/>
        </authorList>
    </citation>
    <scope>NUCLEOTIDE SEQUENCE [LARGE SCALE GENOMIC DNA]</scope>
    <source>
        <strain evidence="9 10">CCNWXJ 40-4</strain>
    </source>
</reference>
<feature type="transmembrane region" description="Helical" evidence="7">
    <location>
        <begin position="202"/>
        <end position="220"/>
    </location>
</feature>
<comment type="function">
    <text evidence="7">Part of the tripartite ATP-independent periplasmic (TRAP) transport system.</text>
</comment>
<protein>
    <recommendedName>
        <fullName evidence="7">TRAP transporter large permease protein</fullName>
    </recommendedName>
</protein>
<dbReference type="InterPro" id="IPR004681">
    <property type="entry name" value="TRAP_DctM"/>
</dbReference>
<keyword evidence="2" id="KW-1003">Cell membrane</keyword>
<comment type="caution">
    <text evidence="9">The sequence shown here is derived from an EMBL/GenBank/DDBJ whole genome shotgun (WGS) entry which is preliminary data.</text>
</comment>
<feature type="transmembrane region" description="Helical" evidence="7">
    <location>
        <begin position="92"/>
        <end position="117"/>
    </location>
</feature>
<feature type="transmembrane region" description="Helical" evidence="7">
    <location>
        <begin position="137"/>
        <end position="161"/>
    </location>
</feature>
<evidence type="ECO:0000313" key="10">
    <source>
        <dbReference type="Proteomes" id="UP001642900"/>
    </source>
</evidence>
<dbReference type="AlphaFoldDB" id="A0A6G4WF92"/>
<keyword evidence="3 7" id="KW-0997">Cell inner membrane</keyword>
<keyword evidence="7" id="KW-0813">Transport</keyword>
<feature type="domain" description="TRAP C4-dicarboxylate transport system permease DctM subunit" evidence="8">
    <location>
        <begin position="8"/>
        <end position="416"/>
    </location>
</feature>
<evidence type="ECO:0000256" key="3">
    <source>
        <dbReference type="ARBA" id="ARBA00022519"/>
    </source>
</evidence>
<dbReference type="GO" id="GO:0005886">
    <property type="term" value="C:plasma membrane"/>
    <property type="evidence" value="ECO:0007669"/>
    <property type="project" value="UniProtKB-SubCell"/>
</dbReference>
<feature type="transmembrane region" description="Helical" evidence="7">
    <location>
        <begin position="168"/>
        <end position="190"/>
    </location>
</feature>
<feature type="transmembrane region" description="Helical" evidence="7">
    <location>
        <begin position="354"/>
        <end position="379"/>
    </location>
</feature>
<dbReference type="GO" id="GO:0022857">
    <property type="term" value="F:transmembrane transporter activity"/>
    <property type="evidence" value="ECO:0007669"/>
    <property type="project" value="UniProtKB-UniRule"/>
</dbReference>
<evidence type="ECO:0000256" key="2">
    <source>
        <dbReference type="ARBA" id="ARBA00022475"/>
    </source>
</evidence>
<comment type="subcellular location">
    <subcellularLocation>
        <location evidence="1 7">Cell inner membrane</location>
        <topology evidence="1 7">Multi-pass membrane protein</topology>
    </subcellularLocation>
</comment>
<proteinExistence type="inferred from homology"/>
<evidence type="ECO:0000259" key="8">
    <source>
        <dbReference type="Pfam" id="PF06808"/>
    </source>
</evidence>
<evidence type="ECO:0000256" key="5">
    <source>
        <dbReference type="ARBA" id="ARBA00022989"/>
    </source>
</evidence>
<dbReference type="EMBL" id="JAAKZF010000022">
    <property type="protein sequence ID" value="NGO52777.1"/>
    <property type="molecule type" value="Genomic_DNA"/>
</dbReference>
<feature type="transmembrane region" description="Helical" evidence="7">
    <location>
        <begin position="276"/>
        <end position="295"/>
    </location>
</feature>
<feature type="transmembrane region" description="Helical" evidence="7">
    <location>
        <begin position="232"/>
        <end position="256"/>
    </location>
</feature>
<keyword evidence="4 7" id="KW-0812">Transmembrane</keyword>
<keyword evidence="6 7" id="KW-0472">Membrane</keyword>
<feature type="transmembrane region" description="Helical" evidence="7">
    <location>
        <begin position="53"/>
        <end position="71"/>
    </location>
</feature>
<comment type="similarity">
    <text evidence="7">Belongs to the TRAP transporter large permease family.</text>
</comment>